<keyword evidence="13" id="KW-1185">Reference proteome</keyword>
<name>A0A3D8T095_9HELO</name>
<evidence type="ECO:0000256" key="7">
    <source>
        <dbReference type="ARBA" id="ARBA00023303"/>
    </source>
</evidence>
<evidence type="ECO:0000256" key="4">
    <source>
        <dbReference type="ARBA" id="ARBA00022989"/>
    </source>
</evidence>
<dbReference type="SUPFAM" id="SSF81324">
    <property type="entry name" value="Voltage-gated potassium channels"/>
    <property type="match status" value="2"/>
</dbReference>
<dbReference type="PANTHER" id="PTHR11003">
    <property type="entry name" value="POTASSIUM CHANNEL, SUBFAMILY K"/>
    <property type="match status" value="1"/>
</dbReference>
<evidence type="ECO:0000256" key="6">
    <source>
        <dbReference type="ARBA" id="ARBA00023136"/>
    </source>
</evidence>
<feature type="compositionally biased region" description="Polar residues" evidence="9">
    <location>
        <begin position="1"/>
        <end position="13"/>
    </location>
</feature>
<dbReference type="AlphaFoldDB" id="A0A3D8T095"/>
<dbReference type="Gene3D" id="1.10.287.70">
    <property type="match status" value="2"/>
</dbReference>
<feature type="compositionally biased region" description="Basic and acidic residues" evidence="9">
    <location>
        <begin position="393"/>
        <end position="412"/>
    </location>
</feature>
<reference evidence="12 13" key="1">
    <citation type="journal article" date="2018" name="IMA Fungus">
        <title>IMA Genome-F 9: Draft genome sequence of Annulohypoxylon stygium, Aspergillus mulundensis, Berkeleyomyces basicola (syn. Thielaviopsis basicola), Ceratocystis smalleyi, two Cercospora beticola strains, Coleophoma cylindrospora, Fusarium fracticaudum, Phialophora cf. hyalina, and Morchella septimelata.</title>
        <authorList>
            <person name="Wingfield B.D."/>
            <person name="Bills G.F."/>
            <person name="Dong Y."/>
            <person name="Huang W."/>
            <person name="Nel W.J."/>
            <person name="Swalarsk-Parry B.S."/>
            <person name="Vaghefi N."/>
            <person name="Wilken P.M."/>
            <person name="An Z."/>
            <person name="de Beer Z.W."/>
            <person name="De Vos L."/>
            <person name="Chen L."/>
            <person name="Duong T.A."/>
            <person name="Gao Y."/>
            <person name="Hammerbacher A."/>
            <person name="Kikkert J.R."/>
            <person name="Li Y."/>
            <person name="Li H."/>
            <person name="Li K."/>
            <person name="Li Q."/>
            <person name="Liu X."/>
            <person name="Ma X."/>
            <person name="Naidoo K."/>
            <person name="Pethybridge S.J."/>
            <person name="Sun J."/>
            <person name="Steenkamp E.T."/>
            <person name="van der Nest M.A."/>
            <person name="van Wyk S."/>
            <person name="Wingfield M.J."/>
            <person name="Xiong C."/>
            <person name="Yue Q."/>
            <person name="Zhang X."/>
        </authorList>
    </citation>
    <scope>NUCLEOTIDE SEQUENCE [LARGE SCALE GENOMIC DNA]</scope>
    <source>
        <strain evidence="12 13">BP5796</strain>
    </source>
</reference>
<evidence type="ECO:0000256" key="5">
    <source>
        <dbReference type="ARBA" id="ARBA00023065"/>
    </source>
</evidence>
<feature type="region of interest" description="Disordered" evidence="9">
    <location>
        <begin position="798"/>
        <end position="896"/>
    </location>
</feature>
<dbReference type="Proteomes" id="UP000256328">
    <property type="component" value="Unassembled WGS sequence"/>
</dbReference>
<feature type="region of interest" description="Disordered" evidence="9">
    <location>
        <begin position="370"/>
        <end position="413"/>
    </location>
</feature>
<feature type="domain" description="Potassium channel" evidence="11">
    <location>
        <begin position="456"/>
        <end position="530"/>
    </location>
</feature>
<feature type="compositionally biased region" description="Low complexity" evidence="9">
    <location>
        <begin position="831"/>
        <end position="844"/>
    </location>
</feature>
<feature type="region of interest" description="Disordered" evidence="9">
    <location>
        <begin position="1"/>
        <end position="32"/>
    </location>
</feature>
<evidence type="ECO:0000256" key="1">
    <source>
        <dbReference type="ARBA" id="ARBA00004141"/>
    </source>
</evidence>
<feature type="transmembrane region" description="Helical" evidence="10">
    <location>
        <begin position="507"/>
        <end position="524"/>
    </location>
</feature>
<keyword evidence="7 8" id="KW-0407">Ion channel</keyword>
<evidence type="ECO:0000259" key="11">
    <source>
        <dbReference type="Pfam" id="PF07885"/>
    </source>
</evidence>
<comment type="similarity">
    <text evidence="8">Belongs to the two pore domain potassium channel (TC 1.A.1.8) family.</text>
</comment>
<dbReference type="GO" id="GO:0030322">
    <property type="term" value="P:stabilization of membrane potential"/>
    <property type="evidence" value="ECO:0007669"/>
    <property type="project" value="TreeGrafter"/>
</dbReference>
<comment type="subcellular location">
    <subcellularLocation>
        <location evidence="1">Membrane</location>
        <topology evidence="1">Multi-pass membrane protein</topology>
    </subcellularLocation>
</comment>
<keyword evidence="5 8" id="KW-0406">Ion transport</keyword>
<feature type="transmembrane region" description="Helical" evidence="10">
    <location>
        <begin position="475"/>
        <end position="495"/>
    </location>
</feature>
<evidence type="ECO:0000256" key="3">
    <source>
        <dbReference type="ARBA" id="ARBA00022692"/>
    </source>
</evidence>
<feature type="domain" description="Potassium channel" evidence="11">
    <location>
        <begin position="223"/>
        <end position="294"/>
    </location>
</feature>
<dbReference type="PANTHER" id="PTHR11003:SF342">
    <property type="entry name" value="OUTWARD-RECTIFIER POTASSIUM CHANNEL TOK1"/>
    <property type="match status" value="1"/>
</dbReference>
<feature type="transmembrane region" description="Helical" evidence="10">
    <location>
        <begin position="273"/>
        <end position="291"/>
    </location>
</feature>
<organism evidence="12 13">
    <name type="scientific">Coleophoma crateriformis</name>
    <dbReference type="NCBI Taxonomy" id="565419"/>
    <lineage>
        <taxon>Eukaryota</taxon>
        <taxon>Fungi</taxon>
        <taxon>Dikarya</taxon>
        <taxon>Ascomycota</taxon>
        <taxon>Pezizomycotina</taxon>
        <taxon>Leotiomycetes</taxon>
        <taxon>Helotiales</taxon>
        <taxon>Dermateaceae</taxon>
        <taxon>Coleophoma</taxon>
    </lineage>
</organism>
<keyword evidence="6 10" id="KW-0472">Membrane</keyword>
<feature type="transmembrane region" description="Helical" evidence="10">
    <location>
        <begin position="106"/>
        <end position="127"/>
    </location>
</feature>
<evidence type="ECO:0000256" key="9">
    <source>
        <dbReference type="SAM" id="MobiDB-lite"/>
    </source>
</evidence>
<feature type="region of interest" description="Disordered" evidence="9">
    <location>
        <begin position="720"/>
        <end position="786"/>
    </location>
</feature>
<dbReference type="PRINTS" id="PR01333">
    <property type="entry name" value="2POREKCHANEL"/>
</dbReference>
<dbReference type="GO" id="GO:0005886">
    <property type="term" value="C:plasma membrane"/>
    <property type="evidence" value="ECO:0007669"/>
    <property type="project" value="TreeGrafter"/>
</dbReference>
<feature type="compositionally biased region" description="Gly residues" evidence="9">
    <location>
        <begin position="375"/>
        <end position="384"/>
    </location>
</feature>
<feature type="compositionally biased region" description="Low complexity" evidence="9">
    <location>
        <begin position="859"/>
        <end position="875"/>
    </location>
</feature>
<keyword evidence="4 10" id="KW-1133">Transmembrane helix</keyword>
<dbReference type="FunFam" id="1.10.287.70:FF:000182">
    <property type="entry name" value="Outward-rectifier potassium channel TOK1"/>
    <property type="match status" value="1"/>
</dbReference>
<feature type="transmembrane region" description="Helical" evidence="10">
    <location>
        <begin position="134"/>
        <end position="158"/>
    </location>
</feature>
<dbReference type="OrthoDB" id="297496at2759"/>
<dbReference type="GO" id="GO:0022841">
    <property type="term" value="F:potassium ion leak channel activity"/>
    <property type="evidence" value="ECO:0007669"/>
    <property type="project" value="TreeGrafter"/>
</dbReference>
<dbReference type="Pfam" id="PF07885">
    <property type="entry name" value="Ion_trans_2"/>
    <property type="match status" value="2"/>
</dbReference>
<comment type="caution">
    <text evidence="12">The sequence shown here is derived from an EMBL/GenBank/DDBJ whole genome shotgun (WGS) entry which is preliminary data.</text>
</comment>
<feature type="compositionally biased region" description="Polar residues" evidence="9">
    <location>
        <begin position="876"/>
        <end position="886"/>
    </location>
</feature>
<keyword evidence="2 8" id="KW-0813">Transport</keyword>
<proteinExistence type="inferred from homology"/>
<evidence type="ECO:0000256" key="8">
    <source>
        <dbReference type="RuleBase" id="RU003857"/>
    </source>
</evidence>
<evidence type="ECO:0000256" key="2">
    <source>
        <dbReference type="ARBA" id="ARBA00022448"/>
    </source>
</evidence>
<keyword evidence="3 8" id="KW-0812">Transmembrane</keyword>
<evidence type="ECO:0000313" key="12">
    <source>
        <dbReference type="EMBL" id="RDW91993.1"/>
    </source>
</evidence>
<dbReference type="FunFam" id="1.10.287.70:FF:000170">
    <property type="entry name" value="Outward-rectifier potassium channel TOK1"/>
    <property type="match status" value="1"/>
</dbReference>
<dbReference type="GO" id="GO:0015271">
    <property type="term" value="F:outward rectifier potassium channel activity"/>
    <property type="evidence" value="ECO:0007669"/>
    <property type="project" value="TreeGrafter"/>
</dbReference>
<feature type="transmembrane region" description="Helical" evidence="10">
    <location>
        <begin position="222"/>
        <end position="244"/>
    </location>
</feature>
<feature type="transmembrane region" description="Helical" evidence="10">
    <location>
        <begin position="445"/>
        <end position="469"/>
    </location>
</feature>
<dbReference type="EMBL" id="PDLN01000002">
    <property type="protein sequence ID" value="RDW91993.1"/>
    <property type="molecule type" value="Genomic_DNA"/>
</dbReference>
<feature type="transmembrane region" description="Helical" evidence="10">
    <location>
        <begin position="48"/>
        <end position="75"/>
    </location>
</feature>
<evidence type="ECO:0000313" key="13">
    <source>
        <dbReference type="Proteomes" id="UP000256328"/>
    </source>
</evidence>
<evidence type="ECO:0000256" key="10">
    <source>
        <dbReference type="SAM" id="Phobius"/>
    </source>
</evidence>
<protein>
    <recommendedName>
        <fullName evidence="11">Potassium channel domain-containing protein</fullName>
    </recommendedName>
</protein>
<dbReference type="InterPro" id="IPR013099">
    <property type="entry name" value="K_chnl_dom"/>
</dbReference>
<feature type="compositionally biased region" description="Basic and acidic residues" evidence="9">
    <location>
        <begin position="743"/>
        <end position="765"/>
    </location>
</feature>
<dbReference type="InterPro" id="IPR003280">
    <property type="entry name" value="2pore_dom_K_chnl"/>
</dbReference>
<sequence length="896" mass="100119">MASSAGSTLTQRNAKGLGKAESPQGTDVKRTMGRFKLRGKTDDLPQDWWFASTAIPLLAATIGPLANVLSITALVSKWRDSLPNNGQLPEGSDVYGVGIPDPRWEIILNAISLGCGFFGNFCLLLNFTKRVRYIIALPLTIITWYFATGILIGIIVAMNTYVPPVRPGETYSQGFWSAILAAVFYLIGSMILMINMLGYFLGHYPQHFDLDDDQRTLILQTMMFFIWLAGGAGVFANVCGFTYADALYFCDVTILTVGFGDVVATNDLARGLVFPYSVIGIIFLGLMINSIRKFAAGMSRDKVIRAHQLKERDRTIGRSVTSEKELRERLGLPPRRESSIGRRGSLGNRRTSLSQYGKFNIRGRTITFQEHTTPGIGGGRGGAGRTHKSTKALSRDAKMQERASGRTQEARRENRRHKLILLTEEKDRFDAMREIQQHTSKFKQYFALSMSVLAFATLWCIGSLVFFYAEKRIQGLSYFEALYFCYVSLLTIGYGDFSPRSNAGKQFFIVWSLVAIPTMTILISDMGDTVVSAINRGTFTLADWTIMPKAGVWADFLNKHPRLKDWLEQKTRERIEKKRIQRGFELQNPDDDDEEADVGMGSETMIRPSHHDGPSLEKLAEAKPEVTEHDLARKLAVAIKKTANDLRADHPKKYSYEEWVEFTRLIRFSRKSPQEVEDEEEEEGLVDWDWIGEDSPMLADVSESEWVLDRLCESLNRYTRRQARKSARKPPSTDHNPNGPHLRAPDFSHARTRSSDRDAKIEHYPAHPGPRHPYHNPQPDLSPALQSSVLTRGPEGVRITRAHTAPVHPTPVTASLAKEIMDSVPEVTDTGRSGSRSQSRSGSRSRSRSESRSRRRSRSPSGSPSGSRSGSGSRSETTAATSNGVDSTGLRDKESS</sequence>
<feature type="transmembrane region" description="Helical" evidence="10">
    <location>
        <begin position="178"/>
        <end position="201"/>
    </location>
</feature>
<gene>
    <name evidence="12" type="ORF">BP5796_01387</name>
</gene>
<accession>A0A3D8T095</accession>